<keyword evidence="2" id="KW-1185">Reference proteome</keyword>
<accession>A0A7W2FCM5</accession>
<gene>
    <name evidence="1" type="ORF">H3H39_19115</name>
</gene>
<dbReference type="EMBL" id="JACEZU010000009">
    <property type="protein sequence ID" value="MBA5689157.1"/>
    <property type="molecule type" value="Genomic_DNA"/>
</dbReference>
<evidence type="ECO:0000313" key="1">
    <source>
        <dbReference type="EMBL" id="MBA5689157.1"/>
    </source>
</evidence>
<name>A0A7W2FCM5_9BURK</name>
<organism evidence="1 2">
    <name type="scientific">Rugamonas apoptosis</name>
    <dbReference type="NCBI Taxonomy" id="2758570"/>
    <lineage>
        <taxon>Bacteria</taxon>
        <taxon>Pseudomonadati</taxon>
        <taxon>Pseudomonadota</taxon>
        <taxon>Betaproteobacteria</taxon>
        <taxon>Burkholderiales</taxon>
        <taxon>Oxalobacteraceae</taxon>
        <taxon>Telluria group</taxon>
        <taxon>Rugamonas</taxon>
    </lineage>
</organism>
<sequence>MLAQKTYDATAIGAIGTMTYGGMVAVGQVDDGAGYERFATFVDDLEAMERQGLVRIESRHFESQTGKRHVDMVRFTRLK</sequence>
<reference evidence="1 2" key="1">
    <citation type="submission" date="2020-07" db="EMBL/GenBank/DDBJ databases">
        <title>Novel species isolated from subtropical streams in China.</title>
        <authorList>
            <person name="Lu H."/>
        </authorList>
    </citation>
    <scope>NUCLEOTIDE SEQUENCE [LARGE SCALE GENOMIC DNA]</scope>
    <source>
        <strain evidence="1 2">LX47W</strain>
    </source>
</reference>
<evidence type="ECO:0000313" key="2">
    <source>
        <dbReference type="Proteomes" id="UP000573499"/>
    </source>
</evidence>
<protein>
    <submittedName>
        <fullName evidence="1">Uncharacterized protein</fullName>
    </submittedName>
</protein>
<dbReference type="RefSeq" id="WP_182155444.1">
    <property type="nucleotide sequence ID" value="NZ_JACEZU010000009.1"/>
</dbReference>
<comment type="caution">
    <text evidence="1">The sequence shown here is derived from an EMBL/GenBank/DDBJ whole genome shotgun (WGS) entry which is preliminary data.</text>
</comment>
<dbReference type="AlphaFoldDB" id="A0A7W2FCM5"/>
<dbReference type="Proteomes" id="UP000573499">
    <property type="component" value="Unassembled WGS sequence"/>
</dbReference>
<proteinExistence type="predicted"/>